<accession>A0AAD4SPL4</accession>
<evidence type="ECO:0000256" key="1">
    <source>
        <dbReference type="SAM" id="MobiDB-lite"/>
    </source>
</evidence>
<dbReference type="EMBL" id="JAJJMB010009441">
    <property type="protein sequence ID" value="KAI3913782.1"/>
    <property type="molecule type" value="Genomic_DNA"/>
</dbReference>
<feature type="compositionally biased region" description="Basic and acidic residues" evidence="1">
    <location>
        <begin position="16"/>
        <end position="27"/>
    </location>
</feature>
<gene>
    <name evidence="2" type="ORF">MKW98_011843</name>
</gene>
<feature type="region of interest" description="Disordered" evidence="1">
    <location>
        <begin position="174"/>
        <end position="198"/>
    </location>
</feature>
<proteinExistence type="predicted"/>
<comment type="caution">
    <text evidence="2">The sequence shown here is derived from an EMBL/GenBank/DDBJ whole genome shotgun (WGS) entry which is preliminary data.</text>
</comment>
<reference evidence="2" key="1">
    <citation type="submission" date="2022-04" db="EMBL/GenBank/DDBJ databases">
        <title>A functionally conserved STORR gene fusion in Papaver species that diverged 16.8 million years ago.</title>
        <authorList>
            <person name="Catania T."/>
        </authorList>
    </citation>
    <scope>NUCLEOTIDE SEQUENCE</scope>
    <source>
        <strain evidence="2">S-188037</strain>
    </source>
</reference>
<organism evidence="2 3">
    <name type="scientific">Papaver atlanticum</name>
    <dbReference type="NCBI Taxonomy" id="357466"/>
    <lineage>
        <taxon>Eukaryota</taxon>
        <taxon>Viridiplantae</taxon>
        <taxon>Streptophyta</taxon>
        <taxon>Embryophyta</taxon>
        <taxon>Tracheophyta</taxon>
        <taxon>Spermatophyta</taxon>
        <taxon>Magnoliopsida</taxon>
        <taxon>Ranunculales</taxon>
        <taxon>Papaveraceae</taxon>
        <taxon>Papaveroideae</taxon>
        <taxon>Papaver</taxon>
    </lineage>
</organism>
<evidence type="ECO:0000313" key="2">
    <source>
        <dbReference type="EMBL" id="KAI3913782.1"/>
    </source>
</evidence>
<protein>
    <submittedName>
        <fullName evidence="2">Uncharacterized protein</fullName>
    </submittedName>
</protein>
<keyword evidence="3" id="KW-1185">Reference proteome</keyword>
<feature type="region of interest" description="Disordered" evidence="1">
    <location>
        <begin position="1"/>
        <end position="59"/>
    </location>
</feature>
<name>A0AAD4SPL4_9MAGN</name>
<dbReference type="AlphaFoldDB" id="A0AAD4SPL4"/>
<sequence>MSTPTSSSELDVGYEVSRKPLKEEKRKNSVGGNSNLNDETEVEVIGERPEEVKVNSTEQTMLNTGDETSRKSLKEKLLKIIEKESSKQNGGTKTKVIDDTRDHVNIIIIIICVKCWGRGQQNTPKRGNKKISLEENSIQNDETEPEWLRIKLIVAKTEYAESVDLCGKEIKAKQEAIRNSREEPPPKKKPEEKNGKSK</sequence>
<evidence type="ECO:0000313" key="3">
    <source>
        <dbReference type="Proteomes" id="UP001202328"/>
    </source>
</evidence>
<dbReference type="Proteomes" id="UP001202328">
    <property type="component" value="Unassembled WGS sequence"/>
</dbReference>